<proteinExistence type="predicted"/>
<reference evidence="2" key="1">
    <citation type="journal article" date="2019" name="Sci. Rep.">
        <title>Draft genome of Tanacetum cinerariifolium, the natural source of mosquito coil.</title>
        <authorList>
            <person name="Yamashiro T."/>
            <person name="Shiraishi A."/>
            <person name="Satake H."/>
            <person name="Nakayama K."/>
        </authorList>
    </citation>
    <scope>NUCLEOTIDE SEQUENCE</scope>
</reference>
<feature type="compositionally biased region" description="Basic and acidic residues" evidence="1">
    <location>
        <begin position="258"/>
        <end position="269"/>
    </location>
</feature>
<gene>
    <name evidence="2" type="ORF">Tci_058752</name>
</gene>
<accession>A0A6L2NQF6</accession>
<feature type="region of interest" description="Disordered" evidence="1">
    <location>
        <begin position="204"/>
        <end position="269"/>
    </location>
</feature>
<dbReference type="EMBL" id="BKCJ010009400">
    <property type="protein sequence ID" value="GEU86774.1"/>
    <property type="molecule type" value="Genomic_DNA"/>
</dbReference>
<feature type="compositionally biased region" description="Polar residues" evidence="1">
    <location>
        <begin position="219"/>
        <end position="240"/>
    </location>
</feature>
<dbReference type="AlphaFoldDB" id="A0A6L2NQF6"/>
<organism evidence="2">
    <name type="scientific">Tanacetum cinerariifolium</name>
    <name type="common">Dalmatian daisy</name>
    <name type="synonym">Chrysanthemum cinerariifolium</name>
    <dbReference type="NCBI Taxonomy" id="118510"/>
    <lineage>
        <taxon>Eukaryota</taxon>
        <taxon>Viridiplantae</taxon>
        <taxon>Streptophyta</taxon>
        <taxon>Embryophyta</taxon>
        <taxon>Tracheophyta</taxon>
        <taxon>Spermatophyta</taxon>
        <taxon>Magnoliopsida</taxon>
        <taxon>eudicotyledons</taxon>
        <taxon>Gunneridae</taxon>
        <taxon>Pentapetalae</taxon>
        <taxon>asterids</taxon>
        <taxon>campanulids</taxon>
        <taxon>Asterales</taxon>
        <taxon>Asteraceae</taxon>
        <taxon>Asteroideae</taxon>
        <taxon>Anthemideae</taxon>
        <taxon>Anthemidinae</taxon>
        <taxon>Tanacetum</taxon>
    </lineage>
</organism>
<evidence type="ECO:0000256" key="1">
    <source>
        <dbReference type="SAM" id="MobiDB-lite"/>
    </source>
</evidence>
<feature type="compositionally biased region" description="Polar residues" evidence="1">
    <location>
        <begin position="247"/>
        <end position="257"/>
    </location>
</feature>
<evidence type="ECO:0000313" key="2">
    <source>
        <dbReference type="EMBL" id="GEU86774.1"/>
    </source>
</evidence>
<comment type="caution">
    <text evidence="2">The sequence shown here is derived from an EMBL/GenBank/DDBJ whole genome shotgun (WGS) entry which is preliminary data.</text>
</comment>
<sequence>MDSGLVVPTFQQGEDPIDCINKEMAFLSVVALMFPPLNKLKTSSYPRNQATIQDGRVTVQEEKLMLAEAQEAGQILDEVQLAFIADPGIAEVQPIATIAPEMFKLDIEPISHRLKNNKDAHEVYLEKTIPDTLYGLVNCAKKQNPSEPLLESAYMFTKHVQELLVYVSKTCPSLTKPCEKLVVVTPMNKDKKVRFLEPVTSSSNISKQTDSFRTKDSNKSLLTSTGVNTTTSASGSNPSRYTKKNRISQPPSSNQKNNVEEHPRNVKSI</sequence>
<protein>
    <submittedName>
        <fullName evidence="2">Uncharacterized protein</fullName>
    </submittedName>
</protein>
<name>A0A6L2NQF6_TANCI</name>